<organism evidence="1 2">
    <name type="scientific">Pseudomyxococcus hansupus</name>
    <dbReference type="NCBI Taxonomy" id="1297742"/>
    <lineage>
        <taxon>Bacteria</taxon>
        <taxon>Pseudomonadati</taxon>
        <taxon>Myxococcota</taxon>
        <taxon>Myxococcia</taxon>
        <taxon>Myxococcales</taxon>
        <taxon>Cystobacterineae</taxon>
        <taxon>Myxococcaceae</taxon>
        <taxon>Pseudomyxococcus</taxon>
    </lineage>
</organism>
<keyword evidence="2" id="KW-1185">Reference proteome</keyword>
<dbReference type="eggNOG" id="ENOG5032JCK">
    <property type="taxonomic scope" value="Bacteria"/>
</dbReference>
<evidence type="ECO:0000313" key="2">
    <source>
        <dbReference type="Proteomes" id="UP000009026"/>
    </source>
</evidence>
<dbReference type="OrthoDB" id="5379762at2"/>
<dbReference type="PATRIC" id="fig|1297742.4.peg.334"/>
<protein>
    <submittedName>
        <fullName evidence="1">Uncharacterized protein</fullName>
    </submittedName>
</protein>
<dbReference type="Proteomes" id="UP000009026">
    <property type="component" value="Chromosome"/>
</dbReference>
<dbReference type="STRING" id="1297742.A176_000326"/>
<dbReference type="RefSeq" id="WP_002633229.1">
    <property type="nucleotide sequence ID" value="NZ_CP012109.1"/>
</dbReference>
<dbReference type="EMBL" id="CP012109">
    <property type="protein sequence ID" value="AKQ63414.1"/>
    <property type="molecule type" value="Genomic_DNA"/>
</dbReference>
<proteinExistence type="predicted"/>
<reference evidence="1 2" key="1">
    <citation type="journal article" date="2016" name="PLoS ONE">
        <title>Complete Genome Sequence and Comparative Genomics of a Novel Myxobacterium Myxococcus hansupus.</title>
        <authorList>
            <person name="Sharma G."/>
            <person name="Narwani T."/>
            <person name="Subramanian S."/>
        </authorList>
    </citation>
    <scope>NUCLEOTIDE SEQUENCE [LARGE SCALE GENOMIC DNA]</scope>
    <source>
        <strain evidence="2">mixupus</strain>
    </source>
</reference>
<evidence type="ECO:0000313" key="1">
    <source>
        <dbReference type="EMBL" id="AKQ63414.1"/>
    </source>
</evidence>
<dbReference type="AlphaFoldDB" id="A0A0H4WL04"/>
<name>A0A0H4WL04_9BACT</name>
<sequence>MTFRGLALACFTAIAAPGCSNTESESAQDIGTHTAEATTATRIYASEGALDLSFETLGTFEERDGVRALVLRATANRYLQHVFSFVPDDAFGTSTIISERRFEVVLKEGYELNTVLSGLPLFITVNTFTGVPNQYTARIVVAPRFFDFRGASGIFVETDVNPVWASSGDNALVYRGYANAAASSFTVTAPDGIPQVTSAGAGRFVLDWRYPSVQQAMDPHTVPLVFDAALHGGGMARKTARLVARVTELALTSGDAYETWPSQPCLPSVHACITSQPQGASDFSACGTYRQVSRCMYAGVCEGGATTPLALTAIDSTVLEPERLQWNSTSTGMSWHHLEPVDAYSIPECPTEPKTIQSVMAKLGTQYPALSQPSEGSYIGRADLAQVLFFSPWRDGDALLAAMDVFAGGGEVQAWTTTYPISCHNCTDNKAWVVLFYPASGKVLVLEGNYGYDS</sequence>
<dbReference type="KEGG" id="mym:A176_000326"/>
<accession>A0A0H4WL04</accession>
<gene>
    <name evidence="1" type="ORF">A176_000326</name>
</gene>